<protein>
    <submittedName>
        <fullName evidence="3">Uncharacterized protein</fullName>
    </submittedName>
</protein>
<feature type="transmembrane region" description="Helical" evidence="2">
    <location>
        <begin position="225"/>
        <end position="244"/>
    </location>
</feature>
<dbReference type="EMBL" id="MIKF01001492">
    <property type="protein sequence ID" value="RTE67933.1"/>
    <property type="molecule type" value="Genomic_DNA"/>
</dbReference>
<keyword evidence="2" id="KW-1133">Transmembrane helix</keyword>
<dbReference type="SUPFAM" id="SSF82693">
    <property type="entry name" value="Multidrug efflux transporter AcrB pore domain, PN1, PN2, PC1 and PC2 subdomains"/>
    <property type="match status" value="1"/>
</dbReference>
<organism evidence="3 4">
    <name type="scientific">Fusarium euwallaceae</name>
    <dbReference type="NCBI Taxonomy" id="1147111"/>
    <lineage>
        <taxon>Eukaryota</taxon>
        <taxon>Fungi</taxon>
        <taxon>Dikarya</taxon>
        <taxon>Ascomycota</taxon>
        <taxon>Pezizomycotina</taxon>
        <taxon>Sordariomycetes</taxon>
        <taxon>Hypocreomycetidae</taxon>
        <taxon>Hypocreales</taxon>
        <taxon>Nectriaceae</taxon>
        <taxon>Fusarium</taxon>
        <taxon>Fusarium solani species complex</taxon>
    </lineage>
</organism>
<reference evidence="3 4" key="1">
    <citation type="submission" date="2017-06" db="EMBL/GenBank/DDBJ databases">
        <title>Comparative genomic analysis of Ambrosia Fusariam Clade fungi.</title>
        <authorList>
            <person name="Stajich J.E."/>
            <person name="Carrillo J."/>
            <person name="Kijimoto T."/>
            <person name="Eskalen A."/>
            <person name="O'Donnell K."/>
            <person name="Kasson M."/>
        </authorList>
    </citation>
    <scope>NUCLEOTIDE SEQUENCE [LARGE SCALE GENOMIC DNA]</scope>
    <source>
        <strain evidence="3 4">UCR1854</strain>
    </source>
</reference>
<dbReference type="SUPFAM" id="SSF82866">
    <property type="entry name" value="Multidrug efflux transporter AcrB transmembrane domain"/>
    <property type="match status" value="1"/>
</dbReference>
<dbReference type="Pfam" id="PF00873">
    <property type="entry name" value="ACR_tran"/>
    <property type="match status" value="1"/>
</dbReference>
<feature type="compositionally biased region" description="Basic and acidic residues" evidence="1">
    <location>
        <begin position="355"/>
        <end position="374"/>
    </location>
</feature>
<dbReference type="PANTHER" id="PTHR32063:SF11">
    <property type="entry name" value="CATION OR DRUG EFFLUX SYSTEM PROTEIN"/>
    <property type="match status" value="1"/>
</dbReference>
<name>A0A430KX67_9HYPO</name>
<sequence length="374" mass="41031">MALNKKYAGIQDAFIAMFPPPPVNGLGTIGGFKLQIEDRAGLGYEALNDATKAFMTAMQKAPEIAGVFSSFQVNVPQLFADIDRTKALQLGVPVTEVFNTLQIYLGSYYVNDFNKFGRTYSVYVQADAPFRARADDIRQLKVRSSSGDMVPLSALLKVRQSAGPERAIRYNGCLSSDINAAAAPGYSSGQAQEAATRIAAETLPPGFAFEWTDLTYQEFIAGNSGIWVFPLAILLVFLVLAALYESLALPLSIIMIPLNAKTWTIVGHVIPLGESVPVDRLDSCFGNDREVRIRGVDNRSHRLEGTRREFDRDCRLSGAHHRFCLGRCEVTPDDAELGGSGQTSDIITSRRRSGDRHLPPSGRRPDRIAEQQDL</sequence>
<evidence type="ECO:0000313" key="3">
    <source>
        <dbReference type="EMBL" id="RTE67933.1"/>
    </source>
</evidence>
<evidence type="ECO:0000256" key="1">
    <source>
        <dbReference type="SAM" id="MobiDB-lite"/>
    </source>
</evidence>
<dbReference type="AlphaFoldDB" id="A0A430KX67"/>
<accession>A0A430KX67</accession>
<dbReference type="GO" id="GO:0005886">
    <property type="term" value="C:plasma membrane"/>
    <property type="evidence" value="ECO:0007669"/>
    <property type="project" value="TreeGrafter"/>
</dbReference>
<keyword evidence="2" id="KW-0812">Transmembrane</keyword>
<evidence type="ECO:0000313" key="4">
    <source>
        <dbReference type="Proteomes" id="UP000287124"/>
    </source>
</evidence>
<dbReference type="SUPFAM" id="SSF82714">
    <property type="entry name" value="Multidrug efflux transporter AcrB TolC docking domain, DN and DC subdomains"/>
    <property type="match status" value="1"/>
</dbReference>
<dbReference type="Gene3D" id="3.30.70.1440">
    <property type="entry name" value="Multidrug efflux transporter AcrB pore domain"/>
    <property type="match status" value="1"/>
</dbReference>
<dbReference type="GO" id="GO:0042910">
    <property type="term" value="F:xenobiotic transmembrane transporter activity"/>
    <property type="evidence" value="ECO:0007669"/>
    <property type="project" value="TreeGrafter"/>
</dbReference>
<feature type="region of interest" description="Disordered" evidence="1">
    <location>
        <begin position="335"/>
        <end position="374"/>
    </location>
</feature>
<proteinExistence type="predicted"/>
<comment type="caution">
    <text evidence="3">The sequence shown here is derived from an EMBL/GenBank/DDBJ whole genome shotgun (WGS) entry which is preliminary data.</text>
</comment>
<keyword evidence="4" id="KW-1185">Reference proteome</keyword>
<dbReference type="Proteomes" id="UP000287124">
    <property type="component" value="Unassembled WGS sequence"/>
</dbReference>
<dbReference type="Gene3D" id="1.20.1640.10">
    <property type="entry name" value="Multidrug efflux transporter AcrB transmembrane domain"/>
    <property type="match status" value="1"/>
</dbReference>
<dbReference type="Gene3D" id="3.30.70.1430">
    <property type="entry name" value="Multidrug efflux transporter AcrB pore domain"/>
    <property type="match status" value="1"/>
</dbReference>
<keyword evidence="2" id="KW-0472">Membrane</keyword>
<evidence type="ECO:0000256" key="2">
    <source>
        <dbReference type="SAM" id="Phobius"/>
    </source>
</evidence>
<dbReference type="PANTHER" id="PTHR32063">
    <property type="match status" value="1"/>
</dbReference>
<dbReference type="InterPro" id="IPR001036">
    <property type="entry name" value="Acrflvin-R"/>
</dbReference>
<dbReference type="Gene3D" id="3.30.2090.10">
    <property type="entry name" value="Multidrug efflux transporter AcrB TolC docking domain, DN and DC subdomains"/>
    <property type="match status" value="1"/>
</dbReference>
<dbReference type="InterPro" id="IPR027463">
    <property type="entry name" value="AcrB_DN_DC_subdom"/>
</dbReference>
<gene>
    <name evidence="3" type="ORF">BHE90_017692</name>
</gene>